<dbReference type="Proteomes" id="UP000447355">
    <property type="component" value="Unassembled WGS sequence"/>
</dbReference>
<accession>A0A845GJ00</accession>
<dbReference type="AlphaFoldDB" id="A0A845GJ00"/>
<name>A0A845GJ00_9BURK</name>
<gene>
    <name evidence="1" type="ORF">GTP90_05830</name>
</gene>
<dbReference type="EMBL" id="WWCX01000004">
    <property type="protein sequence ID" value="MYM93375.1"/>
    <property type="molecule type" value="Genomic_DNA"/>
</dbReference>
<sequence>MLVILLEVTMPGIDWAPLQKAAGMATTALYALRANIDYYKKMVLHDNGWW</sequence>
<reference evidence="1" key="1">
    <citation type="submission" date="2019-12" db="EMBL/GenBank/DDBJ databases">
        <title>Novel species isolated from a subtropical stream in China.</title>
        <authorList>
            <person name="Lu H."/>
        </authorList>
    </citation>
    <scope>NUCLEOTIDE SEQUENCE [LARGE SCALE GENOMIC DNA]</scope>
    <source>
        <strain evidence="1">FT81W</strain>
    </source>
</reference>
<evidence type="ECO:0000313" key="1">
    <source>
        <dbReference type="EMBL" id="MYM93375.1"/>
    </source>
</evidence>
<dbReference type="RefSeq" id="WP_161082609.1">
    <property type="nucleotide sequence ID" value="NZ_WWCX01000004.1"/>
</dbReference>
<comment type="caution">
    <text evidence="1">The sequence shown here is derived from an EMBL/GenBank/DDBJ whole genome shotgun (WGS) entry which is preliminary data.</text>
</comment>
<evidence type="ECO:0000313" key="2">
    <source>
        <dbReference type="Proteomes" id="UP000447355"/>
    </source>
</evidence>
<proteinExistence type="predicted"/>
<organism evidence="1 2">
    <name type="scientific">Duganella vulcania</name>
    <dbReference type="NCBI Taxonomy" id="2692166"/>
    <lineage>
        <taxon>Bacteria</taxon>
        <taxon>Pseudomonadati</taxon>
        <taxon>Pseudomonadota</taxon>
        <taxon>Betaproteobacteria</taxon>
        <taxon>Burkholderiales</taxon>
        <taxon>Oxalobacteraceae</taxon>
        <taxon>Telluria group</taxon>
        <taxon>Duganella</taxon>
    </lineage>
</organism>
<protein>
    <submittedName>
        <fullName evidence="1">Uncharacterized protein</fullName>
    </submittedName>
</protein>